<keyword evidence="3" id="KW-0645">Protease</keyword>
<dbReference type="Pfam" id="PF20908">
    <property type="entry name" value="UfSP2_N"/>
    <property type="match status" value="1"/>
</dbReference>
<reference evidence="3" key="1">
    <citation type="submission" date="2015-12" db="EMBL/GenBank/DDBJ databases">
        <title>Update maize B73 reference genome by single molecule sequencing technologies.</title>
        <authorList>
            <consortium name="Maize Genome Sequencing Project"/>
            <person name="Ware D."/>
        </authorList>
    </citation>
    <scope>NUCLEOTIDE SEQUENCE [LARGE SCALE GENOMIC DNA]</scope>
    <source>
        <tissue evidence="3">Seedling</tissue>
    </source>
</reference>
<evidence type="ECO:0000313" key="3">
    <source>
        <dbReference type="EMBL" id="ONM32462.1"/>
    </source>
</evidence>
<dbReference type="PANTHER" id="PTHR48153:SF2">
    <property type="entry name" value="UFM1-SPECIFIC PROTEASE 2"/>
    <property type="match status" value="1"/>
</dbReference>
<keyword evidence="3" id="KW-0378">Hydrolase</keyword>
<dbReference type="EMBL" id="CM007649">
    <property type="protein sequence ID" value="ONM32462.1"/>
    <property type="molecule type" value="Genomic_DNA"/>
</dbReference>
<dbReference type="InterPro" id="IPR049387">
    <property type="entry name" value="UFSP2-like_2nd"/>
</dbReference>
<dbReference type="GO" id="GO:0006508">
    <property type="term" value="P:proteolysis"/>
    <property type="evidence" value="ECO:0007669"/>
    <property type="project" value="UniProtKB-KW"/>
</dbReference>
<evidence type="ECO:0000259" key="2">
    <source>
        <dbReference type="Pfam" id="PF20908"/>
    </source>
</evidence>
<dbReference type="AlphaFoldDB" id="A0A1D6MUD3"/>
<evidence type="ECO:0000256" key="1">
    <source>
        <dbReference type="ARBA" id="ARBA00008552"/>
    </source>
</evidence>
<accession>A0A1D6MUD3</accession>
<comment type="similarity">
    <text evidence="1">Belongs to the peptidase C78 family.</text>
</comment>
<organism evidence="3">
    <name type="scientific">Zea mays</name>
    <name type="common">Maize</name>
    <dbReference type="NCBI Taxonomy" id="4577"/>
    <lineage>
        <taxon>Eukaryota</taxon>
        <taxon>Viridiplantae</taxon>
        <taxon>Streptophyta</taxon>
        <taxon>Embryophyta</taxon>
        <taxon>Tracheophyta</taxon>
        <taxon>Spermatophyta</taxon>
        <taxon>Magnoliopsida</taxon>
        <taxon>Liliopsida</taxon>
        <taxon>Poales</taxon>
        <taxon>Poaceae</taxon>
        <taxon>PACMAD clade</taxon>
        <taxon>Panicoideae</taxon>
        <taxon>Andropogonodae</taxon>
        <taxon>Andropogoneae</taxon>
        <taxon>Tripsacinae</taxon>
        <taxon>Zea</taxon>
    </lineage>
</organism>
<sequence>MIVMKRIIASEITQQAQLQPFHFIPSGWHVPVTAIYNTRYGETEERQSELRKELHLRLGLPLDRPLLRISNALTFGGMGRRKKSMPRSGIHHAYVATYASLLCFPPKLHVGSCGNFVQKMFQSIIYIRTAKYHIILCEKLITSSNMKIRTYLCICNSSGSRICFHPLWYVITFRFFAASRHPQRTSI</sequence>
<feature type="domain" description="UFSP2 second" evidence="2">
    <location>
        <begin position="19"/>
        <end position="75"/>
    </location>
</feature>
<protein>
    <submittedName>
        <fullName evidence="3">Putative Ufm1-specific protease</fullName>
    </submittedName>
</protein>
<dbReference type="GO" id="GO:0008233">
    <property type="term" value="F:peptidase activity"/>
    <property type="evidence" value="ECO:0007669"/>
    <property type="project" value="UniProtKB-KW"/>
</dbReference>
<dbReference type="PANTHER" id="PTHR48153">
    <property type="entry name" value="UFM1-SPECIFIC PROTEASE 2"/>
    <property type="match status" value="1"/>
</dbReference>
<proteinExistence type="inferred from homology"/>
<name>A0A1D6MUD3_MAIZE</name>
<gene>
    <name evidence="3" type="ORF">ZEAMMB73_Zm00001d041108</name>
</gene>